<proteinExistence type="inferred from homology"/>
<dbReference type="Pfam" id="PF00263">
    <property type="entry name" value="Secretin"/>
    <property type="match status" value="1"/>
</dbReference>
<dbReference type="PRINTS" id="PR00811">
    <property type="entry name" value="BCTERIALGSPD"/>
</dbReference>
<name>A0ABY4X4W9_9SPHN</name>
<keyword evidence="3" id="KW-0732">Signal</keyword>
<gene>
    <name evidence="6" type="ORF">LHA26_11495</name>
</gene>
<comment type="similarity">
    <text evidence="1">Belongs to the bacterial secretin family.</text>
</comment>
<dbReference type="InterPro" id="IPR032789">
    <property type="entry name" value="T2SS-T3SS_pil_N"/>
</dbReference>
<feature type="compositionally biased region" description="Pro residues" evidence="2">
    <location>
        <begin position="489"/>
        <end position="500"/>
    </location>
</feature>
<feature type="region of interest" description="Disordered" evidence="2">
    <location>
        <begin position="468"/>
        <end position="508"/>
    </location>
</feature>
<evidence type="ECO:0000259" key="4">
    <source>
        <dbReference type="Pfam" id="PF00263"/>
    </source>
</evidence>
<evidence type="ECO:0000313" key="7">
    <source>
        <dbReference type="Proteomes" id="UP001056937"/>
    </source>
</evidence>
<dbReference type="PANTHER" id="PTHR30332">
    <property type="entry name" value="PROBABLE GENERAL SECRETION PATHWAY PROTEIN D"/>
    <property type="match status" value="1"/>
</dbReference>
<evidence type="ECO:0000256" key="1">
    <source>
        <dbReference type="RuleBase" id="RU004003"/>
    </source>
</evidence>
<accession>A0ABY4X4W9</accession>
<evidence type="ECO:0000259" key="5">
    <source>
        <dbReference type="Pfam" id="PF13629"/>
    </source>
</evidence>
<protein>
    <submittedName>
        <fullName evidence="6">Type II and III secretion system protein family protein</fullName>
    </submittedName>
</protein>
<feature type="domain" description="Pilus formation protein N-terminal" evidence="5">
    <location>
        <begin position="49"/>
        <end position="118"/>
    </location>
</feature>
<evidence type="ECO:0000313" key="6">
    <source>
        <dbReference type="EMBL" id="USI71938.1"/>
    </source>
</evidence>
<organism evidence="6 7">
    <name type="scientific">Sphingomonas morindae</name>
    <dbReference type="NCBI Taxonomy" id="1541170"/>
    <lineage>
        <taxon>Bacteria</taxon>
        <taxon>Pseudomonadati</taxon>
        <taxon>Pseudomonadota</taxon>
        <taxon>Alphaproteobacteria</taxon>
        <taxon>Sphingomonadales</taxon>
        <taxon>Sphingomonadaceae</taxon>
        <taxon>Sphingomonas</taxon>
    </lineage>
</organism>
<dbReference type="InterPro" id="IPR006311">
    <property type="entry name" value="TAT_signal"/>
</dbReference>
<dbReference type="Pfam" id="PF13629">
    <property type="entry name" value="T2SS-T3SS_pil_N"/>
    <property type="match status" value="1"/>
</dbReference>
<feature type="signal peptide" evidence="3">
    <location>
        <begin position="1"/>
        <end position="34"/>
    </location>
</feature>
<dbReference type="InterPro" id="IPR004846">
    <property type="entry name" value="T2SS/T3SS_dom"/>
</dbReference>
<feature type="domain" description="Type II/III secretion system secretin-like" evidence="4">
    <location>
        <begin position="277"/>
        <end position="436"/>
    </location>
</feature>
<keyword evidence="7" id="KW-1185">Reference proteome</keyword>
<evidence type="ECO:0000256" key="2">
    <source>
        <dbReference type="SAM" id="MobiDB-lite"/>
    </source>
</evidence>
<dbReference type="InterPro" id="IPR001775">
    <property type="entry name" value="GspD/PilQ"/>
</dbReference>
<dbReference type="PANTHER" id="PTHR30332:SF17">
    <property type="entry name" value="TYPE IV PILIATION SYSTEM PROTEIN DR_0774-RELATED"/>
    <property type="match status" value="1"/>
</dbReference>
<dbReference type="RefSeq" id="WP_252165747.1">
    <property type="nucleotide sequence ID" value="NZ_CP084930.1"/>
</dbReference>
<feature type="chain" id="PRO_5046682511" evidence="3">
    <location>
        <begin position="35"/>
        <end position="508"/>
    </location>
</feature>
<dbReference type="InterPro" id="IPR050810">
    <property type="entry name" value="Bact_Secretion_Sys_Channel"/>
</dbReference>
<dbReference type="Proteomes" id="UP001056937">
    <property type="component" value="Chromosome 1"/>
</dbReference>
<dbReference type="PROSITE" id="PS51318">
    <property type="entry name" value="TAT"/>
    <property type="match status" value="1"/>
</dbReference>
<dbReference type="EMBL" id="CP084930">
    <property type="protein sequence ID" value="USI71938.1"/>
    <property type="molecule type" value="Genomic_DNA"/>
</dbReference>
<evidence type="ECO:0000256" key="3">
    <source>
        <dbReference type="SAM" id="SignalP"/>
    </source>
</evidence>
<sequence>MSRRFVHLRAPLGASLAAALALGLAAAPLRPAAAATLRAVPSAADAAPAQTITLSVSTGQLITLPRAVSDVFIADDKVADVQPRTPTRLYVFGKAAGETSLSATDKSGAVVFQATVRVGTNMAGIGQMLKMTMADSQITATPMNGMVVLTGTVKSPDDVAEATRLVQAFVGKEVMVVPRLKTATPLQVMLRVRIAEVSRDISQQIGVNFLAQDHGSSGSTLGFGNQGDPGTITTTTNASTGQALTTYAFNKLTGTGTRFGLAGHFLGLDILSAIDLAETNGLATTLAQPSLTALSGETASFLAGGEIPIPVPQFQGVTTIEYKQYGVSLAFTPTVLGDGRISLRVRPEVSQLTDSTVNINGYKIPGITTRRAETTVELGSGQSFAIGGLLNNTGNNSVNKAPFLGDLPILGALFRSNSFKKSETELVIVITPYLVRPVSDARVALPTDGYRTPTTLGRVFLDQMAAGSNRATPVAPRAEPPVTQRPAAAPRPAPPAPAGTPAPGFSFN</sequence>
<reference evidence="6" key="1">
    <citation type="journal article" date="2022" name="Toxins">
        <title>Genomic Analysis of Sphingopyxis sp. USTB-05 for Biodegrading Cyanobacterial Hepatotoxins.</title>
        <authorList>
            <person name="Liu C."/>
            <person name="Xu Q."/>
            <person name="Zhao Z."/>
            <person name="Zhang H."/>
            <person name="Liu X."/>
            <person name="Yin C."/>
            <person name="Liu Y."/>
            <person name="Yan H."/>
        </authorList>
    </citation>
    <scope>NUCLEOTIDE SEQUENCE</scope>
    <source>
        <strain evidence="6">NBD5</strain>
    </source>
</reference>